<dbReference type="EMBL" id="CP002446">
    <property type="protein sequence ID" value="ADV26927.1"/>
    <property type="molecule type" value="Genomic_DNA"/>
</dbReference>
<dbReference type="KEGG" id="psu:Psesu_1077"/>
<evidence type="ECO:0000313" key="2">
    <source>
        <dbReference type="EMBL" id="ADV26927.1"/>
    </source>
</evidence>
<sequence length="134" mass="14066">MDSVPAAMEPTADELRYLKALVIAHYVVAAVVALSTLVPAAHMVAGMRDAGMWPDPDLSGAMFLVVLALIIAMGLGMTGLIAVAGYCLSRRRKHMFCMVAAALSCLLVPLGTVLGVSTLVVLTRPRVRALFGEG</sequence>
<feature type="transmembrane region" description="Helical" evidence="1">
    <location>
        <begin position="20"/>
        <end position="41"/>
    </location>
</feature>
<dbReference type="AlphaFoldDB" id="E6WRX8"/>
<gene>
    <name evidence="2" type="ordered locus">Psesu_1077</name>
</gene>
<organism evidence="2 3">
    <name type="scientific">Pseudoxanthomonas suwonensis (strain 11-1)</name>
    <dbReference type="NCBI Taxonomy" id="743721"/>
    <lineage>
        <taxon>Bacteria</taxon>
        <taxon>Pseudomonadati</taxon>
        <taxon>Pseudomonadota</taxon>
        <taxon>Gammaproteobacteria</taxon>
        <taxon>Lysobacterales</taxon>
        <taxon>Lysobacteraceae</taxon>
        <taxon>Pseudoxanthomonas</taxon>
    </lineage>
</organism>
<dbReference type="HOGENOM" id="CLU_1712567_0_0_6"/>
<keyword evidence="3" id="KW-1185">Reference proteome</keyword>
<keyword evidence="1" id="KW-0472">Membrane</keyword>
<feature type="transmembrane region" description="Helical" evidence="1">
    <location>
        <begin position="61"/>
        <end position="88"/>
    </location>
</feature>
<proteinExistence type="predicted"/>
<evidence type="ECO:0000313" key="3">
    <source>
        <dbReference type="Proteomes" id="UP000008632"/>
    </source>
</evidence>
<keyword evidence="1" id="KW-1133">Transmembrane helix</keyword>
<dbReference type="STRING" id="743721.Psesu_1077"/>
<name>E6WRX8_PSEUU</name>
<evidence type="ECO:0008006" key="4">
    <source>
        <dbReference type="Google" id="ProtNLM"/>
    </source>
</evidence>
<keyword evidence="1" id="KW-0812">Transmembrane</keyword>
<feature type="transmembrane region" description="Helical" evidence="1">
    <location>
        <begin position="95"/>
        <end position="122"/>
    </location>
</feature>
<dbReference type="RefSeq" id="WP_013534757.1">
    <property type="nucleotide sequence ID" value="NC_014924.1"/>
</dbReference>
<dbReference type="OrthoDB" id="281928at2"/>
<accession>E6WRX8</accession>
<evidence type="ECO:0000256" key="1">
    <source>
        <dbReference type="SAM" id="Phobius"/>
    </source>
</evidence>
<dbReference type="Proteomes" id="UP000008632">
    <property type="component" value="Chromosome"/>
</dbReference>
<reference evidence="2 3" key="1">
    <citation type="submission" date="2011-01" db="EMBL/GenBank/DDBJ databases">
        <title>Complete sequence of Pseudoxanthomonas suwonensis 11-1.</title>
        <authorList>
            <consortium name="US DOE Joint Genome Institute"/>
            <person name="Lucas S."/>
            <person name="Copeland A."/>
            <person name="Lapidus A."/>
            <person name="Cheng J.-F."/>
            <person name="Goodwin L."/>
            <person name="Pitluck S."/>
            <person name="Teshima H."/>
            <person name="Detter J.C."/>
            <person name="Han C."/>
            <person name="Tapia R."/>
            <person name="Land M."/>
            <person name="Hauser L."/>
            <person name="Kyrpides N."/>
            <person name="Ivanova N."/>
            <person name="Ovchinnikova G."/>
            <person name="Siebers A.K."/>
            <person name="Allgaier M."/>
            <person name="Thelen M.P."/>
            <person name="Hugenholtz P."/>
            <person name="Gladden J."/>
            <person name="Woyke T."/>
        </authorList>
    </citation>
    <scope>NUCLEOTIDE SEQUENCE [LARGE SCALE GENOMIC DNA]</scope>
    <source>
        <strain evidence="3">11-1</strain>
    </source>
</reference>
<protein>
    <recommendedName>
        <fullName evidence="4">Transmembrane protein</fullName>
    </recommendedName>
</protein>